<evidence type="ECO:0000256" key="5">
    <source>
        <dbReference type="ARBA" id="ARBA00022679"/>
    </source>
</evidence>
<comment type="catalytic activity">
    <reaction evidence="1">
        <text>ATP + protein L-histidine = ADP + protein N-phospho-L-histidine.</text>
        <dbReference type="EC" id="2.7.13.3"/>
    </reaction>
</comment>
<feature type="transmembrane region" description="Helical" evidence="8">
    <location>
        <begin position="7"/>
        <end position="29"/>
    </location>
</feature>
<evidence type="ECO:0000259" key="9">
    <source>
        <dbReference type="PROSITE" id="PS50109"/>
    </source>
</evidence>
<gene>
    <name evidence="10" type="ORF">SAMN02910451_02344</name>
</gene>
<accession>A0A1G5FCP4</accession>
<protein>
    <recommendedName>
        <fullName evidence="3">histidine kinase</fullName>
        <ecNumber evidence="3">2.7.13.3</ecNumber>
    </recommendedName>
</protein>
<keyword evidence="8" id="KW-0472">Membrane</keyword>
<evidence type="ECO:0000256" key="1">
    <source>
        <dbReference type="ARBA" id="ARBA00000085"/>
    </source>
</evidence>
<comment type="subcellular location">
    <subcellularLocation>
        <location evidence="2">Membrane</location>
    </subcellularLocation>
</comment>
<evidence type="ECO:0000256" key="3">
    <source>
        <dbReference type="ARBA" id="ARBA00012438"/>
    </source>
</evidence>
<dbReference type="InterPro" id="IPR005467">
    <property type="entry name" value="His_kinase_dom"/>
</dbReference>
<reference evidence="11" key="1">
    <citation type="submission" date="2016-10" db="EMBL/GenBank/DDBJ databases">
        <authorList>
            <person name="Varghese N."/>
            <person name="Submissions S."/>
        </authorList>
    </citation>
    <scope>NUCLEOTIDE SEQUENCE [LARGE SCALE GENOMIC DNA]</scope>
    <source>
        <strain evidence="11">XBD2006</strain>
    </source>
</reference>
<keyword evidence="5" id="KW-0808">Transferase</keyword>
<proteinExistence type="predicted"/>
<evidence type="ECO:0000313" key="10">
    <source>
        <dbReference type="EMBL" id="SCY36650.1"/>
    </source>
</evidence>
<dbReference type="SUPFAM" id="SSF47384">
    <property type="entry name" value="Homodimeric domain of signal transducing histidine kinase"/>
    <property type="match status" value="1"/>
</dbReference>
<sequence>MKKLSGYIFSMMLVLVSLIVIDILVMFFICVQKQKEYLDTYHIEKISEKIVNEGGKYNVDQSVYDRLDRTDSFAMIIDESGSVIWNYNKPAEIPESYGIKEVASFSHWYLNDYPVYNWARDDGILVVGHPKGSIWKYVVEANMETMESLIRFGPYMFVANMLILLLLPILITRKWMLAREKARTEWIAGVSHDIRTPLSIVMSSVEKGSVEEKQCFKIRDLIGNLNTENKLESGTGKWSNEKINLTSLLRDILCDYINTYEDYSFDLQVDEPLENYSIQADVMLIRRMIENLITNSIVHNEKGCEIKVALSAGGKDNSKTKTKLVVCDNGHGASEQKIKAFNKRIKNAYLPEHGLGIRVVKQVARKYGFAVRFSAKEHEYFRCEIEL</sequence>
<dbReference type="InterPro" id="IPR003661">
    <property type="entry name" value="HisK_dim/P_dom"/>
</dbReference>
<feature type="domain" description="Histidine kinase" evidence="9">
    <location>
        <begin position="189"/>
        <end position="387"/>
    </location>
</feature>
<dbReference type="Pfam" id="PF02518">
    <property type="entry name" value="HATPase_c"/>
    <property type="match status" value="1"/>
</dbReference>
<dbReference type="PANTHER" id="PTHR45453:SF1">
    <property type="entry name" value="PHOSPHATE REGULON SENSOR PROTEIN PHOR"/>
    <property type="match status" value="1"/>
</dbReference>
<evidence type="ECO:0000256" key="6">
    <source>
        <dbReference type="ARBA" id="ARBA00022777"/>
    </source>
</evidence>
<feature type="transmembrane region" description="Helical" evidence="8">
    <location>
        <begin position="152"/>
        <end position="171"/>
    </location>
</feature>
<dbReference type="SUPFAM" id="SSF55874">
    <property type="entry name" value="ATPase domain of HSP90 chaperone/DNA topoisomerase II/histidine kinase"/>
    <property type="match status" value="1"/>
</dbReference>
<dbReference type="InterPro" id="IPR036097">
    <property type="entry name" value="HisK_dim/P_sf"/>
</dbReference>
<keyword evidence="11" id="KW-1185">Reference proteome</keyword>
<dbReference type="GO" id="GO:0000155">
    <property type="term" value="F:phosphorelay sensor kinase activity"/>
    <property type="evidence" value="ECO:0007669"/>
    <property type="project" value="InterPro"/>
</dbReference>
<dbReference type="SMART" id="SM00387">
    <property type="entry name" value="HATPase_c"/>
    <property type="match status" value="1"/>
</dbReference>
<dbReference type="CDD" id="cd00082">
    <property type="entry name" value="HisKA"/>
    <property type="match status" value="1"/>
</dbReference>
<dbReference type="PROSITE" id="PS50109">
    <property type="entry name" value="HIS_KIN"/>
    <property type="match status" value="1"/>
</dbReference>
<keyword evidence="8" id="KW-1133">Transmembrane helix</keyword>
<keyword evidence="4" id="KW-0597">Phosphoprotein</keyword>
<keyword evidence="6 10" id="KW-0418">Kinase</keyword>
<dbReference type="Gene3D" id="3.30.565.10">
    <property type="entry name" value="Histidine kinase-like ATPase, C-terminal domain"/>
    <property type="match status" value="1"/>
</dbReference>
<evidence type="ECO:0000256" key="4">
    <source>
        <dbReference type="ARBA" id="ARBA00022553"/>
    </source>
</evidence>
<name>A0A1G5FCP4_9FIRM</name>
<keyword evidence="7" id="KW-0902">Two-component regulatory system</keyword>
<dbReference type="PANTHER" id="PTHR45453">
    <property type="entry name" value="PHOSPHATE REGULON SENSOR PROTEIN PHOR"/>
    <property type="match status" value="1"/>
</dbReference>
<evidence type="ECO:0000256" key="8">
    <source>
        <dbReference type="SAM" id="Phobius"/>
    </source>
</evidence>
<organism evidence="10 11">
    <name type="scientific">Butyrivibrio hungatei</name>
    <dbReference type="NCBI Taxonomy" id="185008"/>
    <lineage>
        <taxon>Bacteria</taxon>
        <taxon>Bacillati</taxon>
        <taxon>Bacillota</taxon>
        <taxon>Clostridia</taxon>
        <taxon>Lachnospirales</taxon>
        <taxon>Lachnospiraceae</taxon>
        <taxon>Butyrivibrio</taxon>
    </lineage>
</organism>
<dbReference type="AlphaFoldDB" id="A0A1G5FCP4"/>
<dbReference type="OrthoDB" id="9780718at2"/>
<dbReference type="Proteomes" id="UP000183047">
    <property type="component" value="Unassembled WGS sequence"/>
</dbReference>
<dbReference type="InterPro" id="IPR036890">
    <property type="entry name" value="HATPase_C_sf"/>
</dbReference>
<evidence type="ECO:0000256" key="2">
    <source>
        <dbReference type="ARBA" id="ARBA00004370"/>
    </source>
</evidence>
<dbReference type="EC" id="2.7.13.3" evidence="3"/>
<dbReference type="Gene3D" id="1.10.287.130">
    <property type="match status" value="1"/>
</dbReference>
<dbReference type="InterPro" id="IPR050351">
    <property type="entry name" value="BphY/WalK/GraS-like"/>
</dbReference>
<dbReference type="InterPro" id="IPR003594">
    <property type="entry name" value="HATPase_dom"/>
</dbReference>
<dbReference type="GO" id="GO:0004721">
    <property type="term" value="F:phosphoprotein phosphatase activity"/>
    <property type="evidence" value="ECO:0007669"/>
    <property type="project" value="TreeGrafter"/>
</dbReference>
<evidence type="ECO:0000313" key="11">
    <source>
        <dbReference type="Proteomes" id="UP000183047"/>
    </source>
</evidence>
<dbReference type="RefSeq" id="WP_074462819.1">
    <property type="nucleotide sequence ID" value="NZ_FMUR01000014.1"/>
</dbReference>
<keyword evidence="8" id="KW-0812">Transmembrane</keyword>
<dbReference type="EMBL" id="FMUR01000014">
    <property type="protein sequence ID" value="SCY36650.1"/>
    <property type="molecule type" value="Genomic_DNA"/>
</dbReference>
<dbReference type="GO" id="GO:0016036">
    <property type="term" value="P:cellular response to phosphate starvation"/>
    <property type="evidence" value="ECO:0007669"/>
    <property type="project" value="TreeGrafter"/>
</dbReference>
<evidence type="ECO:0000256" key="7">
    <source>
        <dbReference type="ARBA" id="ARBA00023012"/>
    </source>
</evidence>
<dbReference type="GO" id="GO:0005886">
    <property type="term" value="C:plasma membrane"/>
    <property type="evidence" value="ECO:0007669"/>
    <property type="project" value="TreeGrafter"/>
</dbReference>